<dbReference type="InterPro" id="IPR006153">
    <property type="entry name" value="Cation/H_exchanger_TM"/>
</dbReference>
<evidence type="ECO:0000256" key="8">
    <source>
        <dbReference type="ARBA" id="ARBA00023201"/>
    </source>
</evidence>
<feature type="transmembrane region" description="Helical" evidence="10">
    <location>
        <begin position="270"/>
        <end position="289"/>
    </location>
</feature>
<evidence type="ECO:0000256" key="5">
    <source>
        <dbReference type="ARBA" id="ARBA00023053"/>
    </source>
</evidence>
<dbReference type="InterPro" id="IPR004709">
    <property type="entry name" value="NaH_exchanger"/>
</dbReference>
<feature type="transmembrane region" description="Helical" evidence="10">
    <location>
        <begin position="239"/>
        <end position="258"/>
    </location>
</feature>
<dbReference type="Gene3D" id="6.10.140.1330">
    <property type="match status" value="1"/>
</dbReference>
<name>A0ABD2QDR0_9PLAT</name>
<comment type="caution">
    <text evidence="12">The sequence shown here is derived from an EMBL/GenBank/DDBJ whole genome shotgun (WGS) entry which is preliminary data.</text>
</comment>
<dbReference type="PANTHER" id="PTHR10110">
    <property type="entry name" value="SODIUM/HYDROGEN EXCHANGER"/>
    <property type="match status" value="1"/>
</dbReference>
<feature type="transmembrane region" description="Helical" evidence="10">
    <location>
        <begin position="104"/>
        <end position="124"/>
    </location>
</feature>
<dbReference type="Pfam" id="PF00999">
    <property type="entry name" value="Na_H_Exchanger"/>
    <property type="match status" value="1"/>
</dbReference>
<feature type="transmembrane region" description="Helical" evidence="10">
    <location>
        <begin position="61"/>
        <end position="81"/>
    </location>
</feature>
<evidence type="ECO:0000256" key="2">
    <source>
        <dbReference type="ARBA" id="ARBA00022448"/>
    </source>
</evidence>
<feature type="transmembrane region" description="Helical" evidence="10">
    <location>
        <begin position="460"/>
        <end position="480"/>
    </location>
</feature>
<evidence type="ECO:0000256" key="4">
    <source>
        <dbReference type="ARBA" id="ARBA00022989"/>
    </source>
</evidence>
<dbReference type="GO" id="GO:0015297">
    <property type="term" value="F:antiporter activity"/>
    <property type="evidence" value="ECO:0007669"/>
    <property type="project" value="UniProtKB-KW"/>
</dbReference>
<feature type="transmembrane region" description="Helical" evidence="10">
    <location>
        <begin position="136"/>
        <end position="155"/>
    </location>
</feature>
<keyword evidence="8 9" id="KW-0739">Sodium transport</keyword>
<keyword evidence="7 10" id="KW-0472">Membrane</keyword>
<proteinExistence type="inferred from homology"/>
<keyword evidence="6 9" id="KW-0406">Ion transport</keyword>
<evidence type="ECO:0000313" key="13">
    <source>
        <dbReference type="Proteomes" id="UP001626550"/>
    </source>
</evidence>
<dbReference type="PANTHER" id="PTHR10110:SF126">
    <property type="entry name" value="NA(+)_H(+) EXCHANGER PROTEIN 7"/>
    <property type="match status" value="1"/>
</dbReference>
<feature type="transmembrane region" description="Helical" evidence="10">
    <location>
        <begin position="424"/>
        <end position="448"/>
    </location>
</feature>
<protein>
    <recommendedName>
        <fullName evidence="9">Sodium/hydrogen exchanger</fullName>
    </recommendedName>
</protein>
<dbReference type="GO" id="GO:0016020">
    <property type="term" value="C:membrane"/>
    <property type="evidence" value="ECO:0007669"/>
    <property type="project" value="UniProtKB-SubCell"/>
</dbReference>
<feature type="transmembrane region" description="Helical" evidence="10">
    <location>
        <begin position="309"/>
        <end position="331"/>
    </location>
</feature>
<feature type="transmembrane region" description="Helical" evidence="10">
    <location>
        <begin position="195"/>
        <end position="219"/>
    </location>
</feature>
<comment type="similarity">
    <text evidence="9">Belongs to the monovalent cation:proton antiporter 1 (CPA1) transporter (TC 2.A.36) family.</text>
</comment>
<dbReference type="Proteomes" id="UP001626550">
    <property type="component" value="Unassembled WGS sequence"/>
</dbReference>
<evidence type="ECO:0000256" key="10">
    <source>
        <dbReference type="SAM" id="Phobius"/>
    </source>
</evidence>
<keyword evidence="5" id="KW-0915">Sodium</keyword>
<sequence length="734" mass="82781">EGNIAADLIRCENVRRRPISLSWRNPTNLGLENILEFCWSMPTKARKYIHFAKLVWIRHNMMISSVCWLLVLWICLTGANANTNTDCESKGKSDSLLISWKYELSKHIAIIVFILCVILFRMLYHRIGLIANHMPESLALIVIGIIFGSIVRFGLKNTFEQTVWRLDADLFFLYLLPPIILDSAYGLYNRNFGDYLGTILLFAVLGTILNFFIVGFLLYAISLTGAMGIIPNQLDLKAYLLFASLIVAVDPVAVLAIFQSIGVDPALYNMVFGESLLNDAVTIVLYEIISNFLCDPEIDPSKVMTGFASFFTISFGALFIGIAVGVVTCLITRFKTRSDFVLVMLLGYCSYILGQLLGWSGLISMIGCGIMQMAYAFDNLSPYSVHIVRETCSEAAKIAESIVFLYLGVALLAEKLFWHTGFSLWSMVLCIFSRTLVTTFISFIINWFRLDTHRISLKEQLVIIYGGLRGAVAFALAFLIEPESLNSKNEKAGEEIRDMMITTVLFIVLFTVGLMGTTIKIVIKSVGVKMAPKREMTLFSKLNNSLLDSALVNLEAITGIKGRHTFRNCVLRIDDVYIRPILQREPFTKNMRLIKTHHKILEKFHLAEIEPARSELHLAEIPQHVRTSPYTIRRRLTSSDYQVNGVLSTSPEQFSKNNLQQLVNISIAQLENKNNLSPADKRFEDKKPSVILLSNIFVNELNAANSANAYDYEDTESDIADAIIPYERINETRF</sequence>
<dbReference type="EMBL" id="JBJKFK010000348">
    <property type="protein sequence ID" value="KAL3317670.1"/>
    <property type="molecule type" value="Genomic_DNA"/>
</dbReference>
<dbReference type="PRINTS" id="PR01084">
    <property type="entry name" value="NAHEXCHNGR"/>
</dbReference>
<evidence type="ECO:0000259" key="11">
    <source>
        <dbReference type="Pfam" id="PF00999"/>
    </source>
</evidence>
<organism evidence="12 13">
    <name type="scientific">Cichlidogyrus casuarinus</name>
    <dbReference type="NCBI Taxonomy" id="1844966"/>
    <lineage>
        <taxon>Eukaryota</taxon>
        <taxon>Metazoa</taxon>
        <taxon>Spiralia</taxon>
        <taxon>Lophotrochozoa</taxon>
        <taxon>Platyhelminthes</taxon>
        <taxon>Monogenea</taxon>
        <taxon>Monopisthocotylea</taxon>
        <taxon>Dactylogyridea</taxon>
        <taxon>Ancyrocephalidae</taxon>
        <taxon>Cichlidogyrus</taxon>
    </lineage>
</organism>
<comment type="subcellular location">
    <subcellularLocation>
        <location evidence="1">Membrane</location>
        <topology evidence="1">Multi-pass membrane protein</topology>
    </subcellularLocation>
</comment>
<evidence type="ECO:0000256" key="1">
    <source>
        <dbReference type="ARBA" id="ARBA00004141"/>
    </source>
</evidence>
<keyword evidence="13" id="KW-1185">Reference proteome</keyword>
<feature type="transmembrane region" description="Helical" evidence="10">
    <location>
        <begin position="338"/>
        <end position="353"/>
    </location>
</feature>
<evidence type="ECO:0000256" key="3">
    <source>
        <dbReference type="ARBA" id="ARBA00022692"/>
    </source>
</evidence>
<evidence type="ECO:0000313" key="12">
    <source>
        <dbReference type="EMBL" id="KAL3317670.1"/>
    </source>
</evidence>
<keyword evidence="4 10" id="KW-1133">Transmembrane helix</keyword>
<evidence type="ECO:0000256" key="6">
    <source>
        <dbReference type="ARBA" id="ARBA00023065"/>
    </source>
</evidence>
<accession>A0ABD2QDR0</accession>
<evidence type="ECO:0000256" key="7">
    <source>
        <dbReference type="ARBA" id="ARBA00023136"/>
    </source>
</evidence>
<feature type="transmembrane region" description="Helical" evidence="10">
    <location>
        <begin position="170"/>
        <end position="188"/>
    </location>
</feature>
<feature type="transmembrane region" description="Helical" evidence="10">
    <location>
        <begin position="500"/>
        <end position="523"/>
    </location>
</feature>
<keyword evidence="2 9" id="KW-0813">Transport</keyword>
<dbReference type="InterPro" id="IPR018422">
    <property type="entry name" value="Cation/H_exchanger_CPA1"/>
</dbReference>
<reference evidence="12 13" key="1">
    <citation type="submission" date="2024-11" db="EMBL/GenBank/DDBJ databases">
        <title>Adaptive evolution of stress response genes in parasites aligns with host niche diversity.</title>
        <authorList>
            <person name="Hahn C."/>
            <person name="Resl P."/>
        </authorList>
    </citation>
    <scope>NUCLEOTIDE SEQUENCE [LARGE SCALE GENOMIC DNA]</scope>
    <source>
        <strain evidence="12">EGGRZ-B1_66</strain>
        <tissue evidence="12">Body</tissue>
    </source>
</reference>
<dbReference type="GO" id="GO:0006814">
    <property type="term" value="P:sodium ion transport"/>
    <property type="evidence" value="ECO:0007669"/>
    <property type="project" value="UniProtKB-KW"/>
</dbReference>
<dbReference type="AlphaFoldDB" id="A0ABD2QDR0"/>
<feature type="domain" description="Cation/H+ exchanger transmembrane" evidence="11">
    <location>
        <begin position="115"/>
        <end position="523"/>
    </location>
</feature>
<evidence type="ECO:0000256" key="9">
    <source>
        <dbReference type="RuleBase" id="RU003722"/>
    </source>
</evidence>
<keyword evidence="9" id="KW-0050">Antiport</keyword>
<dbReference type="NCBIfam" id="TIGR00840">
    <property type="entry name" value="b_cpa1"/>
    <property type="match status" value="1"/>
</dbReference>
<keyword evidence="3 9" id="KW-0812">Transmembrane</keyword>
<feature type="non-terminal residue" evidence="12">
    <location>
        <position position="1"/>
    </location>
</feature>
<gene>
    <name evidence="12" type="ORF">Ciccas_003679</name>
</gene>